<evidence type="ECO:0000313" key="2">
    <source>
        <dbReference type="Proteomes" id="UP001062846"/>
    </source>
</evidence>
<comment type="caution">
    <text evidence="1">The sequence shown here is derived from an EMBL/GenBank/DDBJ whole genome shotgun (WGS) entry which is preliminary data.</text>
</comment>
<keyword evidence="2" id="KW-1185">Reference proteome</keyword>
<accession>A0ACC0PG00</accession>
<reference evidence="1" key="1">
    <citation type="submission" date="2022-02" db="EMBL/GenBank/DDBJ databases">
        <title>Plant Genome Project.</title>
        <authorList>
            <person name="Zhang R.-G."/>
        </authorList>
    </citation>
    <scope>NUCLEOTIDE SEQUENCE</scope>
    <source>
        <strain evidence="1">AT1</strain>
    </source>
</reference>
<sequence>MMLRKNAKLEFVRVLRGYVEVGFPTKFTIILEAIDAGVKKKCRAEILQDASNYCELLVLQSFEVVSGSPET</sequence>
<dbReference type="EMBL" id="CM046390">
    <property type="protein sequence ID" value="KAI8564430.1"/>
    <property type="molecule type" value="Genomic_DNA"/>
</dbReference>
<dbReference type="Proteomes" id="UP001062846">
    <property type="component" value="Chromosome 3"/>
</dbReference>
<organism evidence="1 2">
    <name type="scientific">Rhododendron molle</name>
    <name type="common">Chinese azalea</name>
    <name type="synonym">Azalea mollis</name>
    <dbReference type="NCBI Taxonomy" id="49168"/>
    <lineage>
        <taxon>Eukaryota</taxon>
        <taxon>Viridiplantae</taxon>
        <taxon>Streptophyta</taxon>
        <taxon>Embryophyta</taxon>
        <taxon>Tracheophyta</taxon>
        <taxon>Spermatophyta</taxon>
        <taxon>Magnoliopsida</taxon>
        <taxon>eudicotyledons</taxon>
        <taxon>Gunneridae</taxon>
        <taxon>Pentapetalae</taxon>
        <taxon>asterids</taxon>
        <taxon>Ericales</taxon>
        <taxon>Ericaceae</taxon>
        <taxon>Ericoideae</taxon>
        <taxon>Rhodoreae</taxon>
        <taxon>Rhododendron</taxon>
    </lineage>
</organism>
<protein>
    <submittedName>
        <fullName evidence="1">Uncharacterized protein</fullName>
    </submittedName>
</protein>
<proteinExistence type="predicted"/>
<evidence type="ECO:0000313" key="1">
    <source>
        <dbReference type="EMBL" id="KAI8564430.1"/>
    </source>
</evidence>
<gene>
    <name evidence="1" type="ORF">RHMOL_Rhmol03G0181000</name>
</gene>
<name>A0ACC0PG00_RHOML</name>